<dbReference type="OrthoDB" id="62952at2759"/>
<evidence type="ECO:0000313" key="3">
    <source>
        <dbReference type="Proteomes" id="UP000008062"/>
    </source>
</evidence>
<protein>
    <recommendedName>
        <fullName evidence="4">F-box domain-containing protein</fullName>
    </recommendedName>
</protein>
<sequence length="254" mass="28114">MTTANLLARLPGELRNSIWRDLVLFPDPIPVEPLCRPTHPKLHQPAISFTCAWIRAEVLSIFYSENTFHLGKIGYHSRDHIRLHDFNKRLDAWRASLGESVRDLRSLTMHIDGRCYAWDGVQPGDVKYAMKVVTGPKSVRSRSASPVEGGSSPIRKSVSGGDENLSLEFTMNDGPRCTCRIKPGVEEKAIHDGSELLEVMKEYSASYCEAVLEGECPHCGCSRLETVRPTESPAPDKTVSPRSMADPTATAQPA</sequence>
<dbReference type="OMA" id="SENTWFL"/>
<keyword evidence="3" id="KW-1185">Reference proteome</keyword>
<dbReference type="InParanoid" id="F9XDC8"/>
<gene>
    <name evidence="2" type="ORF">MYCGRDRAFT_109856</name>
</gene>
<dbReference type="GeneID" id="13401553"/>
<organism evidence="2 3">
    <name type="scientific">Zymoseptoria tritici (strain CBS 115943 / IPO323)</name>
    <name type="common">Speckled leaf blotch fungus</name>
    <name type="synonym">Septoria tritici</name>
    <dbReference type="NCBI Taxonomy" id="336722"/>
    <lineage>
        <taxon>Eukaryota</taxon>
        <taxon>Fungi</taxon>
        <taxon>Dikarya</taxon>
        <taxon>Ascomycota</taxon>
        <taxon>Pezizomycotina</taxon>
        <taxon>Dothideomycetes</taxon>
        <taxon>Dothideomycetidae</taxon>
        <taxon>Mycosphaerellales</taxon>
        <taxon>Mycosphaerellaceae</taxon>
        <taxon>Zymoseptoria</taxon>
    </lineage>
</organism>
<evidence type="ECO:0000256" key="1">
    <source>
        <dbReference type="SAM" id="MobiDB-lite"/>
    </source>
</evidence>
<evidence type="ECO:0000313" key="2">
    <source>
        <dbReference type="EMBL" id="EGP86470.1"/>
    </source>
</evidence>
<feature type="region of interest" description="Disordered" evidence="1">
    <location>
        <begin position="225"/>
        <end position="254"/>
    </location>
</feature>
<reference evidence="2 3" key="1">
    <citation type="journal article" date="2011" name="PLoS Genet.">
        <title>Finished genome of the fungal wheat pathogen Mycosphaerella graminicola reveals dispensome structure, chromosome plasticity, and stealth pathogenesis.</title>
        <authorList>
            <person name="Goodwin S.B."/>
            <person name="Ben M'barek S."/>
            <person name="Dhillon B."/>
            <person name="Wittenberg A.H.J."/>
            <person name="Crane C.F."/>
            <person name="Hane J.K."/>
            <person name="Foster A.J."/>
            <person name="Van der Lee T.A.J."/>
            <person name="Grimwood J."/>
            <person name="Aerts A."/>
            <person name="Antoniw J."/>
            <person name="Bailey A."/>
            <person name="Bluhm B."/>
            <person name="Bowler J."/>
            <person name="Bristow J."/>
            <person name="van der Burgt A."/>
            <person name="Canto-Canche B."/>
            <person name="Churchill A.C.L."/>
            <person name="Conde-Ferraez L."/>
            <person name="Cools H.J."/>
            <person name="Coutinho P.M."/>
            <person name="Csukai M."/>
            <person name="Dehal P."/>
            <person name="De Wit P."/>
            <person name="Donzelli B."/>
            <person name="van de Geest H.C."/>
            <person name="van Ham R.C.H.J."/>
            <person name="Hammond-Kosack K.E."/>
            <person name="Henrissat B."/>
            <person name="Kilian A."/>
            <person name="Kobayashi A.K."/>
            <person name="Koopmann E."/>
            <person name="Kourmpetis Y."/>
            <person name="Kuzniar A."/>
            <person name="Lindquist E."/>
            <person name="Lombard V."/>
            <person name="Maliepaard C."/>
            <person name="Martins N."/>
            <person name="Mehrabi R."/>
            <person name="Nap J.P.H."/>
            <person name="Ponomarenko A."/>
            <person name="Rudd J.J."/>
            <person name="Salamov A."/>
            <person name="Schmutz J."/>
            <person name="Schouten H.J."/>
            <person name="Shapiro H."/>
            <person name="Stergiopoulos I."/>
            <person name="Torriani S.F.F."/>
            <person name="Tu H."/>
            <person name="de Vries R.P."/>
            <person name="Waalwijk C."/>
            <person name="Ware S.B."/>
            <person name="Wiebenga A."/>
            <person name="Zwiers L.-H."/>
            <person name="Oliver R.P."/>
            <person name="Grigoriev I.V."/>
            <person name="Kema G.H.J."/>
        </authorList>
    </citation>
    <scope>NUCLEOTIDE SEQUENCE [LARGE SCALE GENOMIC DNA]</scope>
    <source>
        <strain evidence="3">CBS 115943 / IPO323</strain>
    </source>
</reference>
<dbReference type="eggNOG" id="ENOG502TAPV">
    <property type="taxonomic scope" value="Eukaryota"/>
</dbReference>
<dbReference type="HOGENOM" id="CLU_1095014_0_0_1"/>
<name>F9XDC8_ZYMTI</name>
<dbReference type="KEGG" id="ztr:MYCGRDRAFT_109856"/>
<dbReference type="Proteomes" id="UP000008062">
    <property type="component" value="Chromosome 6"/>
</dbReference>
<dbReference type="AlphaFoldDB" id="F9XDC8"/>
<proteinExistence type="predicted"/>
<accession>F9XDC8</accession>
<dbReference type="RefSeq" id="XP_003851494.1">
    <property type="nucleotide sequence ID" value="XM_003851446.1"/>
</dbReference>
<feature type="region of interest" description="Disordered" evidence="1">
    <location>
        <begin position="140"/>
        <end position="162"/>
    </location>
</feature>
<dbReference type="EMBL" id="CM001201">
    <property type="protein sequence ID" value="EGP86470.1"/>
    <property type="molecule type" value="Genomic_DNA"/>
</dbReference>
<evidence type="ECO:0008006" key="4">
    <source>
        <dbReference type="Google" id="ProtNLM"/>
    </source>
</evidence>